<organism evidence="3">
    <name type="scientific">Hydatigena taeniaeformis</name>
    <name type="common">Feline tapeworm</name>
    <name type="synonym">Taenia taeniaeformis</name>
    <dbReference type="NCBI Taxonomy" id="6205"/>
    <lineage>
        <taxon>Eukaryota</taxon>
        <taxon>Metazoa</taxon>
        <taxon>Spiralia</taxon>
        <taxon>Lophotrochozoa</taxon>
        <taxon>Platyhelminthes</taxon>
        <taxon>Cestoda</taxon>
        <taxon>Eucestoda</taxon>
        <taxon>Cyclophyllidea</taxon>
        <taxon>Taeniidae</taxon>
        <taxon>Hydatigera</taxon>
    </lineage>
</organism>
<dbReference type="EMBL" id="UYWX01004526">
    <property type="protein sequence ID" value="VDM25023.1"/>
    <property type="molecule type" value="Genomic_DNA"/>
</dbReference>
<evidence type="ECO:0000313" key="3">
    <source>
        <dbReference type="WBParaSite" id="TTAC_0000448401-mRNA-1"/>
    </source>
</evidence>
<reference evidence="1 2" key="2">
    <citation type="submission" date="2018-11" db="EMBL/GenBank/DDBJ databases">
        <authorList>
            <consortium name="Pathogen Informatics"/>
        </authorList>
    </citation>
    <scope>NUCLEOTIDE SEQUENCE [LARGE SCALE GENOMIC DNA]</scope>
</reference>
<protein>
    <submittedName>
        <fullName evidence="3">Capsid protein</fullName>
    </submittedName>
</protein>
<dbReference type="Proteomes" id="UP000274429">
    <property type="component" value="Unassembled WGS sequence"/>
</dbReference>
<dbReference type="WBParaSite" id="TTAC_0000448401-mRNA-1">
    <property type="protein sequence ID" value="TTAC_0000448401-mRNA-1"/>
    <property type="gene ID" value="TTAC_0000448401"/>
</dbReference>
<reference evidence="3" key="1">
    <citation type="submission" date="2017-02" db="UniProtKB">
        <authorList>
            <consortium name="WormBaseParasite"/>
        </authorList>
    </citation>
    <scope>IDENTIFICATION</scope>
</reference>
<proteinExistence type="predicted"/>
<keyword evidence="2" id="KW-1185">Reference proteome</keyword>
<evidence type="ECO:0000313" key="1">
    <source>
        <dbReference type="EMBL" id="VDM25023.1"/>
    </source>
</evidence>
<evidence type="ECO:0000313" key="2">
    <source>
        <dbReference type="Proteomes" id="UP000274429"/>
    </source>
</evidence>
<dbReference type="OrthoDB" id="10313620at2759"/>
<accession>A0A0R3WUP4</accession>
<sequence>MPIIVEGNEELENHTVERVEASMDNTPNGGSGASSTAAVTAANDTFAMVIHHQGTSDIAMVSGHASSFEETEIFVQPVKEESVSNAFYPYAWVRMLNQSAVTISQQIVGL</sequence>
<dbReference type="AlphaFoldDB" id="A0A0R3WUP4"/>
<gene>
    <name evidence="1" type="ORF">TTAC_LOCUS4470</name>
</gene>
<name>A0A0R3WUP4_HYDTA</name>